<evidence type="ECO:0000256" key="9">
    <source>
        <dbReference type="PROSITE-ProRule" id="PRU00090"/>
    </source>
</evidence>
<feature type="domain" description="FZ" evidence="11">
    <location>
        <begin position="1"/>
        <end position="119"/>
    </location>
</feature>
<evidence type="ECO:0000313" key="13">
    <source>
        <dbReference type="EMBL" id="ESN93500.1"/>
    </source>
</evidence>
<keyword evidence="4 10" id="KW-0812">Transmembrane</keyword>
<evidence type="ECO:0000256" key="1">
    <source>
        <dbReference type="ARBA" id="ARBA00004141"/>
    </source>
</evidence>
<feature type="transmembrane region" description="Helical" evidence="10">
    <location>
        <begin position="315"/>
        <end position="336"/>
    </location>
</feature>
<dbReference type="SMART" id="SM00063">
    <property type="entry name" value="FRI"/>
    <property type="match status" value="1"/>
</dbReference>
<evidence type="ECO:0000259" key="11">
    <source>
        <dbReference type="PROSITE" id="PS50038"/>
    </source>
</evidence>
<reference evidence="14" key="3">
    <citation type="submission" date="2015-06" db="UniProtKB">
        <authorList>
            <consortium name="EnsemblMetazoa"/>
        </authorList>
    </citation>
    <scope>IDENTIFICATION</scope>
</reference>
<feature type="transmembrane region" description="Helical" evidence="10">
    <location>
        <begin position="467"/>
        <end position="489"/>
    </location>
</feature>
<dbReference type="SUPFAM" id="SSF63501">
    <property type="entry name" value="Frizzled cysteine-rich domain"/>
    <property type="match status" value="1"/>
</dbReference>
<dbReference type="STRING" id="6412.T1EGR1"/>
<dbReference type="CTD" id="20195761"/>
<comment type="similarity">
    <text evidence="2">Belongs to the G-protein coupled receptor Fz/Smo family.</text>
</comment>
<feature type="transmembrane region" description="Helical" evidence="10">
    <location>
        <begin position="195"/>
        <end position="213"/>
    </location>
</feature>
<evidence type="ECO:0000256" key="6">
    <source>
        <dbReference type="ARBA" id="ARBA00023136"/>
    </source>
</evidence>
<evidence type="ECO:0008006" key="16">
    <source>
        <dbReference type="Google" id="ProtNLM"/>
    </source>
</evidence>
<feature type="transmembrane region" description="Helical" evidence="10">
    <location>
        <begin position="409"/>
        <end position="435"/>
    </location>
</feature>
<dbReference type="OMA" id="HTQREAS"/>
<dbReference type="InterPro" id="IPR020067">
    <property type="entry name" value="Frizzled_dom"/>
</dbReference>
<gene>
    <name evidence="14" type="primary">20195761</name>
    <name evidence="13" type="ORF">HELRODRAFT_121253</name>
</gene>
<dbReference type="GO" id="GO:0005886">
    <property type="term" value="C:plasma membrane"/>
    <property type="evidence" value="ECO:0000318"/>
    <property type="project" value="GO_Central"/>
</dbReference>
<dbReference type="GO" id="GO:0017147">
    <property type="term" value="F:Wnt-protein binding"/>
    <property type="evidence" value="ECO:0000318"/>
    <property type="project" value="GO_Central"/>
</dbReference>
<proteinExistence type="inferred from homology"/>
<keyword evidence="15" id="KW-1185">Reference proteome</keyword>
<dbReference type="InterPro" id="IPR036790">
    <property type="entry name" value="Frizzled_dom_sf"/>
</dbReference>
<dbReference type="HOGENOM" id="CLU_007873_2_1_1"/>
<evidence type="ECO:0000313" key="15">
    <source>
        <dbReference type="Proteomes" id="UP000015101"/>
    </source>
</evidence>
<dbReference type="FunFam" id="1.10.2000.10:FF:000055">
    <property type="match status" value="1"/>
</dbReference>
<evidence type="ECO:0000256" key="4">
    <source>
        <dbReference type="ARBA" id="ARBA00022692"/>
    </source>
</evidence>
<dbReference type="Proteomes" id="UP000015101">
    <property type="component" value="Unassembled WGS sequence"/>
</dbReference>
<dbReference type="OrthoDB" id="5959102at2759"/>
<keyword evidence="5 10" id="KW-1133">Transmembrane helix</keyword>
<dbReference type="GO" id="GO:0060070">
    <property type="term" value="P:canonical Wnt signaling pathway"/>
    <property type="evidence" value="ECO:0000318"/>
    <property type="project" value="GO_Central"/>
</dbReference>
<feature type="disulfide bond" evidence="9">
    <location>
        <begin position="1"/>
        <end position="62"/>
    </location>
</feature>
<evidence type="ECO:0000313" key="14">
    <source>
        <dbReference type="EnsemblMetazoa" id="HelroP121253"/>
    </source>
</evidence>
<feature type="domain" description="G-protein coupled receptors family 2 profile 2" evidence="12">
    <location>
        <begin position="198"/>
        <end position="496"/>
    </location>
</feature>
<dbReference type="Pfam" id="PF01392">
    <property type="entry name" value="Fz"/>
    <property type="match status" value="1"/>
</dbReference>
<evidence type="ECO:0000256" key="5">
    <source>
        <dbReference type="ARBA" id="ARBA00022989"/>
    </source>
</evidence>
<keyword evidence="8" id="KW-0675">Receptor</keyword>
<keyword evidence="6 10" id="KW-0472">Membrane</keyword>
<dbReference type="GeneID" id="20195761"/>
<dbReference type="Pfam" id="PF01534">
    <property type="entry name" value="Frizzled"/>
    <property type="match status" value="1"/>
</dbReference>
<reference evidence="13 15" key="2">
    <citation type="journal article" date="2013" name="Nature">
        <title>Insights into bilaterian evolution from three spiralian genomes.</title>
        <authorList>
            <person name="Simakov O."/>
            <person name="Marletaz F."/>
            <person name="Cho S.J."/>
            <person name="Edsinger-Gonzales E."/>
            <person name="Havlak P."/>
            <person name="Hellsten U."/>
            <person name="Kuo D.H."/>
            <person name="Larsson T."/>
            <person name="Lv J."/>
            <person name="Arendt D."/>
            <person name="Savage R."/>
            <person name="Osoegawa K."/>
            <person name="de Jong P."/>
            <person name="Grimwood J."/>
            <person name="Chapman J.A."/>
            <person name="Shapiro H."/>
            <person name="Aerts A."/>
            <person name="Otillar R.P."/>
            <person name="Terry A.Y."/>
            <person name="Boore J.L."/>
            <person name="Grigoriev I.V."/>
            <person name="Lindberg D.R."/>
            <person name="Seaver E.C."/>
            <person name="Weisblat D.A."/>
            <person name="Putnam N.H."/>
            <person name="Rokhsar D.S."/>
        </authorList>
    </citation>
    <scope>NUCLEOTIDE SEQUENCE</scope>
</reference>
<dbReference type="InterPro" id="IPR017981">
    <property type="entry name" value="GPCR_2-like_7TM"/>
</dbReference>
<dbReference type="GO" id="GO:0042813">
    <property type="term" value="F:Wnt receptor activity"/>
    <property type="evidence" value="ECO:0000318"/>
    <property type="project" value="GO_Central"/>
</dbReference>
<keyword evidence="3" id="KW-0217">Developmental protein</keyword>
<reference evidence="15" key="1">
    <citation type="submission" date="2012-12" db="EMBL/GenBank/DDBJ databases">
        <authorList>
            <person name="Hellsten U."/>
            <person name="Grimwood J."/>
            <person name="Chapman J.A."/>
            <person name="Shapiro H."/>
            <person name="Aerts A."/>
            <person name="Otillar R.P."/>
            <person name="Terry A.Y."/>
            <person name="Boore J.L."/>
            <person name="Simakov O."/>
            <person name="Marletaz F."/>
            <person name="Cho S.-J."/>
            <person name="Edsinger-Gonzales E."/>
            <person name="Havlak P."/>
            <person name="Kuo D.-H."/>
            <person name="Larsson T."/>
            <person name="Lv J."/>
            <person name="Arendt D."/>
            <person name="Savage R."/>
            <person name="Osoegawa K."/>
            <person name="de Jong P."/>
            <person name="Lindberg D.R."/>
            <person name="Seaver E.C."/>
            <person name="Weisblat D.A."/>
            <person name="Putnam N.H."/>
            <person name="Grigoriev I.V."/>
            <person name="Rokhsar D.S."/>
        </authorList>
    </citation>
    <scope>NUCLEOTIDE SEQUENCE</scope>
</reference>
<protein>
    <recommendedName>
        <fullName evidence="16">Frizzled-4</fullName>
    </recommendedName>
</protein>
<comment type="subcellular location">
    <subcellularLocation>
        <location evidence="1">Membrane</location>
        <topology evidence="1">Multi-pass membrane protein</topology>
    </subcellularLocation>
</comment>
<dbReference type="EMBL" id="AMQM01007382">
    <property type="status" value="NOT_ANNOTATED_CDS"/>
    <property type="molecule type" value="Genomic_DNA"/>
</dbReference>
<evidence type="ECO:0000256" key="2">
    <source>
        <dbReference type="ARBA" id="ARBA00008077"/>
    </source>
</evidence>
<dbReference type="PANTHER" id="PTHR11309:SF47">
    <property type="entry name" value="FRIZZLED"/>
    <property type="match status" value="1"/>
</dbReference>
<dbReference type="RefSeq" id="XP_009028364.1">
    <property type="nucleotide sequence ID" value="XM_009030116.1"/>
</dbReference>
<feature type="disulfide bond" evidence="9">
    <location>
        <begin position="79"/>
        <end position="103"/>
    </location>
</feature>
<accession>T1EGR1</accession>
<dbReference type="AlphaFoldDB" id="T1EGR1"/>
<feature type="transmembrane region" description="Helical" evidence="10">
    <location>
        <begin position="360"/>
        <end position="389"/>
    </location>
</feature>
<dbReference type="PROSITE" id="PS50261">
    <property type="entry name" value="G_PROTEIN_RECEP_F2_4"/>
    <property type="match status" value="1"/>
</dbReference>
<keyword evidence="7 9" id="KW-1015">Disulfide bond</keyword>
<dbReference type="PRINTS" id="PR00489">
    <property type="entry name" value="FRIZZLED"/>
</dbReference>
<evidence type="ECO:0000259" key="12">
    <source>
        <dbReference type="PROSITE" id="PS50261"/>
    </source>
</evidence>
<evidence type="ECO:0000256" key="3">
    <source>
        <dbReference type="ARBA" id="ARBA00022473"/>
    </source>
</evidence>
<feature type="disulfide bond" evidence="9">
    <location>
        <begin position="75"/>
        <end position="116"/>
    </location>
</feature>
<feature type="disulfide bond" evidence="9">
    <location>
        <begin position="9"/>
        <end position="55"/>
    </location>
</feature>
<comment type="caution">
    <text evidence="9">Lacks conserved residue(s) required for the propagation of feature annotation.</text>
</comment>
<name>T1EGR1_HELRO</name>
<dbReference type="KEGG" id="hro:HELRODRAFT_121253"/>
<dbReference type="SMART" id="SM01330">
    <property type="entry name" value="Frizzled"/>
    <property type="match status" value="1"/>
</dbReference>
<feature type="transmembrane region" description="Helical" evidence="10">
    <location>
        <begin position="282"/>
        <end position="303"/>
    </location>
</feature>
<dbReference type="Gene3D" id="1.20.1070.10">
    <property type="entry name" value="Rhodopsin 7-helix transmembrane proteins"/>
    <property type="match status" value="1"/>
</dbReference>
<evidence type="ECO:0000256" key="8">
    <source>
        <dbReference type="ARBA" id="ARBA00023170"/>
    </source>
</evidence>
<dbReference type="PANTHER" id="PTHR11309">
    <property type="entry name" value="FRIZZLED"/>
    <property type="match status" value="1"/>
</dbReference>
<dbReference type="Gene3D" id="1.10.2000.10">
    <property type="entry name" value="Frizzled cysteine-rich domain"/>
    <property type="match status" value="1"/>
</dbReference>
<evidence type="ECO:0000256" key="7">
    <source>
        <dbReference type="ARBA" id="ARBA00023157"/>
    </source>
</evidence>
<evidence type="ECO:0000256" key="10">
    <source>
        <dbReference type="SAM" id="Phobius"/>
    </source>
</evidence>
<dbReference type="EnsemblMetazoa" id="HelroT121253">
    <property type="protein sequence ID" value="HelroP121253"/>
    <property type="gene ID" value="HelroG121253"/>
</dbReference>
<dbReference type="PROSITE" id="PS50038">
    <property type="entry name" value="FZ"/>
    <property type="match status" value="1"/>
</dbReference>
<dbReference type="InterPro" id="IPR015526">
    <property type="entry name" value="Frizzled/SFRP"/>
</dbReference>
<dbReference type="GO" id="GO:0035567">
    <property type="term" value="P:non-canonical Wnt signaling pathway"/>
    <property type="evidence" value="ECO:0000318"/>
    <property type="project" value="GO_Central"/>
</dbReference>
<dbReference type="EMBL" id="KB097605">
    <property type="protein sequence ID" value="ESN93500.1"/>
    <property type="molecule type" value="Genomic_DNA"/>
</dbReference>
<feature type="transmembrane region" description="Helical" evidence="10">
    <location>
        <begin position="225"/>
        <end position="246"/>
    </location>
</feature>
<dbReference type="InterPro" id="IPR000539">
    <property type="entry name" value="Frizzled/Smoothened_7TM"/>
</dbReference>
<dbReference type="InParanoid" id="T1EGR1"/>
<dbReference type="eggNOG" id="KOG3577">
    <property type="taxonomic scope" value="Eukaryota"/>
</dbReference>
<sequence length="500" mass="56873">CEKIEMPLCFDMRYNLTRMPNFFGHHTQREASDAIEEFLPMVKLGCSKLFRFFLCTRYAPLCSEQNEESFIVPPCRSLCLEVKRSCAFTLAKINITWPPTLNCDSLPARSDSEELCVQPPKVKVSAAAGEVGDYFDYGDGADFTPVTSKKDKDGGSERRGAKEDVGSHYKCLQRCNRNILHSARHKIFTKKFLKLWWIISMVASSFTFLSFVVNACKFKYPEKPIAYVSLCCLLMALTSLTAVELFDGEFASCSSVDRMHHVVPNNQHHRLSTGEFFTSLNYYTQLSSLLWFLILSTIWFLVATKKWGEEVLVSLSWFFHILAWGFPAGIVALAIVTREINGDELIPICRIGYSNTLSVLYYHAIPILACISVGVGLMIVGFVSVSRVIRGLKLFAERKTDAENLEKVVCRLGVFSLLFTTFVILRLICLAVYYFQIDGWLEKSEKISKKCRGDECELDDEDYPGSFSLALLESFSMNSLSVTTIAWVWSWKTFDNWFQI</sequence>
<organism evidence="14 15">
    <name type="scientific">Helobdella robusta</name>
    <name type="common">Californian leech</name>
    <dbReference type="NCBI Taxonomy" id="6412"/>
    <lineage>
        <taxon>Eukaryota</taxon>
        <taxon>Metazoa</taxon>
        <taxon>Spiralia</taxon>
        <taxon>Lophotrochozoa</taxon>
        <taxon>Annelida</taxon>
        <taxon>Clitellata</taxon>
        <taxon>Hirudinea</taxon>
        <taxon>Rhynchobdellida</taxon>
        <taxon>Glossiphoniidae</taxon>
        <taxon>Helobdella</taxon>
    </lineage>
</organism>